<comment type="caution">
    <text evidence="3">The sequence shown here is derived from an EMBL/GenBank/DDBJ whole genome shotgun (WGS) entry which is preliminary data.</text>
</comment>
<name>A0A2T3G423_9FIRM</name>
<sequence>MKKGIIIAIILCLFGMIFLSGSIGVFYEPVEVFNKAIVVAILIIAFIIYCLYRKNKKRR</sequence>
<protein>
    <submittedName>
        <fullName evidence="3">Uncharacterized protein</fullName>
    </submittedName>
</protein>
<evidence type="ECO:0000313" key="2">
    <source>
        <dbReference type="EMBL" id="MCB8610520.1"/>
    </source>
</evidence>
<proteinExistence type="predicted"/>
<feature type="transmembrane region" description="Helical" evidence="1">
    <location>
        <begin position="33"/>
        <end position="52"/>
    </location>
</feature>
<accession>A0A2T3G423</accession>
<evidence type="ECO:0000256" key="1">
    <source>
        <dbReference type="SAM" id="Phobius"/>
    </source>
</evidence>
<evidence type="ECO:0000313" key="3">
    <source>
        <dbReference type="EMBL" id="PST42191.1"/>
    </source>
</evidence>
<dbReference type="EMBL" id="PYLP01000001">
    <property type="protein sequence ID" value="PST42191.1"/>
    <property type="molecule type" value="Genomic_DNA"/>
</dbReference>
<keyword evidence="4" id="KW-1185">Reference proteome</keyword>
<keyword evidence="1" id="KW-1133">Transmembrane helix</keyword>
<dbReference type="EMBL" id="JAJDKZ010000019">
    <property type="protein sequence ID" value="MCB8610520.1"/>
    <property type="molecule type" value="Genomic_DNA"/>
</dbReference>
<dbReference type="GeneID" id="77469709"/>
<dbReference type="Proteomes" id="UP001198439">
    <property type="component" value="Unassembled WGS sequence"/>
</dbReference>
<reference evidence="4" key="1">
    <citation type="submission" date="2018-03" db="EMBL/GenBank/DDBJ databases">
        <title>Lachnoclostridium SNUG30370 gen.nov., sp.nov., isolated from human faeces.</title>
        <authorList>
            <person name="Seo B."/>
            <person name="Jeon K."/>
            <person name="Ko G."/>
        </authorList>
    </citation>
    <scope>NUCLEOTIDE SEQUENCE [LARGE SCALE GENOMIC DNA]</scope>
    <source>
        <strain evidence="4">SNUG30370</strain>
    </source>
</reference>
<organism evidence="3 4">
    <name type="scientific">Faecalibacillus faecis</name>
    <dbReference type="NCBI Taxonomy" id="1982628"/>
    <lineage>
        <taxon>Bacteria</taxon>
        <taxon>Bacillati</taxon>
        <taxon>Bacillota</taxon>
        <taxon>Erysipelotrichia</taxon>
        <taxon>Erysipelotrichales</taxon>
        <taxon>Coprobacillaceae</taxon>
        <taxon>Faecalibacillus</taxon>
    </lineage>
</organism>
<feature type="transmembrane region" description="Helical" evidence="1">
    <location>
        <begin position="5"/>
        <end position="27"/>
    </location>
</feature>
<dbReference type="Proteomes" id="UP000241201">
    <property type="component" value="Unassembled WGS sequence"/>
</dbReference>
<reference evidence="3" key="2">
    <citation type="journal article" date="2019" name="Int. J. Syst. Evol. Microbiol.">
        <title>Faecalibacillus intestinalis gen. nov., sp. nov. and Faecalibacillus faecis sp. nov., isolated from human faeces.</title>
        <authorList>
            <person name="Seo B."/>
            <person name="Jeon K."/>
            <person name="Baek I."/>
            <person name="Lee Y.M."/>
            <person name="Baek K."/>
            <person name="Ko G."/>
        </authorList>
    </citation>
    <scope>NUCLEOTIDE SEQUENCE</scope>
    <source>
        <strain evidence="3">SNUG30370</strain>
    </source>
</reference>
<keyword evidence="1" id="KW-0812">Transmembrane</keyword>
<dbReference type="RefSeq" id="WP_106986975.1">
    <property type="nucleotide sequence ID" value="NZ_DAWBWI010000362.1"/>
</dbReference>
<keyword evidence="1" id="KW-0472">Membrane</keyword>
<reference evidence="2" key="3">
    <citation type="submission" date="2021-10" db="EMBL/GenBank/DDBJ databases">
        <title>Collection of gut derived symbiotic bacterial strains cultured from healthy donors.</title>
        <authorList>
            <person name="Lin H."/>
            <person name="Littmann E."/>
            <person name="Kohout C."/>
            <person name="Pamer E.G."/>
        </authorList>
    </citation>
    <scope>NUCLEOTIDE SEQUENCE</scope>
    <source>
        <strain evidence="2">DFI.4.48</strain>
    </source>
</reference>
<evidence type="ECO:0000313" key="4">
    <source>
        <dbReference type="Proteomes" id="UP000241201"/>
    </source>
</evidence>
<dbReference type="AlphaFoldDB" id="A0A2T3G423"/>
<gene>
    <name evidence="3" type="ORF">C7U55_01135</name>
    <name evidence="2" type="ORF">LJD69_07935</name>
</gene>